<keyword evidence="1" id="KW-1133">Transmembrane helix</keyword>
<evidence type="ECO:0000313" key="3">
    <source>
        <dbReference type="Proteomes" id="UP000541969"/>
    </source>
</evidence>
<dbReference type="Proteomes" id="UP000541969">
    <property type="component" value="Unassembled WGS sequence"/>
</dbReference>
<proteinExistence type="predicted"/>
<sequence length="55" mass="5766">MTVSLLDVLVSGRPDRPALSLPRGYTTGALFVAAVVVSGLAGRRIGQSEVTPRTR</sequence>
<accession>A0A853CMZ7</accession>
<keyword evidence="1" id="KW-0812">Transmembrane</keyword>
<name>A0A853CMZ7_9ACTN</name>
<keyword evidence="3" id="KW-1185">Reference proteome</keyword>
<organism evidence="2 3">
    <name type="scientific">Petropleomorpha daqingensis</name>
    <dbReference type="NCBI Taxonomy" id="2026353"/>
    <lineage>
        <taxon>Bacteria</taxon>
        <taxon>Bacillati</taxon>
        <taxon>Actinomycetota</taxon>
        <taxon>Actinomycetes</taxon>
        <taxon>Geodermatophilales</taxon>
        <taxon>Geodermatophilaceae</taxon>
        <taxon>Petropleomorpha</taxon>
    </lineage>
</organism>
<comment type="caution">
    <text evidence="2">The sequence shown here is derived from an EMBL/GenBank/DDBJ whole genome shotgun (WGS) entry which is preliminary data.</text>
</comment>
<keyword evidence="1" id="KW-0472">Membrane</keyword>
<dbReference type="RefSeq" id="WP_179721920.1">
    <property type="nucleotide sequence ID" value="NZ_JACBZT010000001.1"/>
</dbReference>
<gene>
    <name evidence="2" type="ORF">GGQ55_005205</name>
</gene>
<evidence type="ECO:0000313" key="2">
    <source>
        <dbReference type="EMBL" id="NYJ08927.1"/>
    </source>
</evidence>
<dbReference type="EMBL" id="JACBZT010000001">
    <property type="protein sequence ID" value="NYJ08927.1"/>
    <property type="molecule type" value="Genomic_DNA"/>
</dbReference>
<reference evidence="2 3" key="1">
    <citation type="submission" date="2020-07" db="EMBL/GenBank/DDBJ databases">
        <title>Sequencing the genomes of 1000 actinobacteria strains.</title>
        <authorList>
            <person name="Klenk H.-P."/>
        </authorList>
    </citation>
    <scope>NUCLEOTIDE SEQUENCE [LARGE SCALE GENOMIC DNA]</scope>
    <source>
        <strain evidence="2 3">DSM 104001</strain>
    </source>
</reference>
<feature type="transmembrane region" description="Helical" evidence="1">
    <location>
        <begin position="25"/>
        <end position="45"/>
    </location>
</feature>
<evidence type="ECO:0000256" key="1">
    <source>
        <dbReference type="SAM" id="Phobius"/>
    </source>
</evidence>
<dbReference type="AlphaFoldDB" id="A0A853CMZ7"/>
<protein>
    <submittedName>
        <fullName evidence="2">Uncharacterized protein</fullName>
    </submittedName>
</protein>